<evidence type="ECO:0000313" key="1">
    <source>
        <dbReference type="EMBL" id="MCP2330227.1"/>
    </source>
</evidence>
<comment type="caution">
    <text evidence="1">The sequence shown here is derived from an EMBL/GenBank/DDBJ whole genome shotgun (WGS) entry which is preliminary data.</text>
</comment>
<sequence length="100" mass="10248">MDLAEAHAATLLVESALAPPDRSVPARAARLAATLGALHASKVLLRHADFYLTEGLLTPEALRGLAGGEHALVDQAVADLDAVPDLLDLPPGSAGPSEPR</sequence>
<organism evidence="1 2">
    <name type="scientific">Actinoalloteichus caeruleus DSM 43889</name>
    <dbReference type="NCBI Taxonomy" id="1120930"/>
    <lineage>
        <taxon>Bacteria</taxon>
        <taxon>Bacillati</taxon>
        <taxon>Actinomycetota</taxon>
        <taxon>Actinomycetes</taxon>
        <taxon>Pseudonocardiales</taxon>
        <taxon>Pseudonocardiaceae</taxon>
        <taxon>Actinoalloteichus</taxon>
        <taxon>Actinoalloteichus cyanogriseus</taxon>
    </lineage>
</organism>
<evidence type="ECO:0008006" key="3">
    <source>
        <dbReference type="Google" id="ProtNLM"/>
    </source>
</evidence>
<reference evidence="1 2" key="2">
    <citation type="submission" date="2022-06" db="EMBL/GenBank/DDBJ databases">
        <title>Genomic Encyclopedia of Type Strains, Phase I: the one thousand microbial genomes (KMG-I) project.</title>
        <authorList>
            <person name="Kyrpides N."/>
        </authorList>
    </citation>
    <scope>NUCLEOTIDE SEQUENCE [LARGE SCALE GENOMIC DNA]</scope>
    <source>
        <strain evidence="1 2">DSM 43889</strain>
    </source>
</reference>
<dbReference type="Proteomes" id="UP000791080">
    <property type="component" value="Unassembled WGS sequence"/>
</dbReference>
<name>A0ABT1JCL1_ACTCY</name>
<accession>A0ABT1JCL1</accession>
<keyword evidence="2" id="KW-1185">Reference proteome</keyword>
<reference evidence="1 2" key="1">
    <citation type="submission" date="2013-07" db="EMBL/GenBank/DDBJ databases">
        <authorList>
            <consortium name="DOE Joint Genome Institute"/>
            <person name="Reeve W."/>
            <person name="Huntemann M."/>
            <person name="Han J."/>
            <person name="Chen A."/>
            <person name="Kyrpides N."/>
            <person name="Mavromatis K."/>
            <person name="Markowitz V."/>
            <person name="Palaniappan K."/>
            <person name="Ivanova N."/>
            <person name="Schaumberg A."/>
            <person name="Pati A."/>
            <person name="Liolios K."/>
            <person name="Nordberg H.P."/>
            <person name="Cantor M.N."/>
            <person name="Hua S.X."/>
            <person name="Woyke T."/>
        </authorList>
    </citation>
    <scope>NUCLEOTIDE SEQUENCE [LARGE SCALE GENOMIC DNA]</scope>
    <source>
        <strain evidence="1 2">DSM 43889</strain>
    </source>
</reference>
<gene>
    <name evidence="1" type="ORF">G443_000497</name>
</gene>
<proteinExistence type="predicted"/>
<dbReference type="EMBL" id="AUBJ02000001">
    <property type="protein sequence ID" value="MCP2330227.1"/>
    <property type="molecule type" value="Genomic_DNA"/>
</dbReference>
<protein>
    <recommendedName>
        <fullName evidence="3">Acyl-CoA dehydrogenase</fullName>
    </recommendedName>
</protein>
<evidence type="ECO:0000313" key="2">
    <source>
        <dbReference type="Proteomes" id="UP000791080"/>
    </source>
</evidence>